<dbReference type="Gene3D" id="3.30.470.20">
    <property type="entry name" value="ATP-grasp fold, B domain"/>
    <property type="match status" value="1"/>
</dbReference>
<dbReference type="PIRSF" id="PIRSF001554">
    <property type="entry name" value="SucCS_beta"/>
    <property type="match status" value="1"/>
</dbReference>
<dbReference type="PROSITE" id="PS01217">
    <property type="entry name" value="SUCCINYL_COA_LIG_3"/>
    <property type="match status" value="1"/>
</dbReference>
<evidence type="ECO:0000256" key="1">
    <source>
        <dbReference type="ARBA" id="ARBA00009182"/>
    </source>
</evidence>
<organism evidence="12 13">
    <name type="scientific">Acidihalobacter aeolianus</name>
    <dbReference type="NCBI Taxonomy" id="2792603"/>
    <lineage>
        <taxon>Bacteria</taxon>
        <taxon>Pseudomonadati</taxon>
        <taxon>Pseudomonadota</taxon>
        <taxon>Gammaproteobacteria</taxon>
        <taxon>Chromatiales</taxon>
        <taxon>Ectothiorhodospiraceae</taxon>
        <taxon>Acidihalobacter</taxon>
    </lineage>
</organism>
<dbReference type="KEGG" id="aaeo:BJI67_13190"/>
<dbReference type="PROSITE" id="PS50975">
    <property type="entry name" value="ATP_GRASP"/>
    <property type="match status" value="1"/>
</dbReference>
<dbReference type="UniPathway" id="UPA00223">
    <property type="reaction ID" value="UER00999"/>
</dbReference>
<dbReference type="EC" id="6.2.1.5" evidence="10"/>
<sequence>MHLHEYQAKELLAHYGIPVPKGIRVTDADAAGDVADQLGGGAWVAKAQVHAGGRGKVGGVKRVVGRKELQDTVAGMLGSRLATAQTTADGLPVHSVLIESLTDIQRELYVSLLIDRAQRRLAVIASTAGGMEIERVAAESPDLILTVHAHPVVGIQPWQGRKLGFELGLAPSEVGQFSALLVRLYRVFMDSDAALIEINPLVVTGGGDLVALDAKINLDDSAAYRQQALASLYDEGQADPAEFFARSLGLNYIRLDGEIGCMVNGAGLAMATMDLIKLSGGRPANFLDVGGAATAERVAEAFKLILSGDEIRAVLVNIFGGIVRCDLIADGIVQAIREVSVGVPVVVRLEGTNAEQGRRILADSGLNVIPADDLAEAAAKVVSVAGGDE</sequence>
<dbReference type="GO" id="GO:0000287">
    <property type="term" value="F:magnesium ion binding"/>
    <property type="evidence" value="ECO:0007669"/>
    <property type="project" value="UniProtKB-UniRule"/>
</dbReference>
<feature type="domain" description="ATP-grasp" evidence="11">
    <location>
        <begin position="9"/>
        <end position="229"/>
    </location>
</feature>
<dbReference type="InterPro" id="IPR011761">
    <property type="entry name" value="ATP-grasp"/>
</dbReference>
<dbReference type="InterPro" id="IPR005811">
    <property type="entry name" value="SUCC_ACL_C"/>
</dbReference>
<dbReference type="Proteomes" id="UP000095342">
    <property type="component" value="Chromosome"/>
</dbReference>
<evidence type="ECO:0000256" key="7">
    <source>
        <dbReference type="ARBA" id="ARBA00022842"/>
    </source>
</evidence>
<comment type="similarity">
    <text evidence="1 10">Belongs to the succinate/malate CoA ligase beta subunit family.</text>
</comment>
<keyword evidence="4 10" id="KW-0479">Metal-binding</keyword>
<feature type="binding site" evidence="10">
    <location>
        <position position="199"/>
    </location>
    <ligand>
        <name>Mg(2+)</name>
        <dbReference type="ChEBI" id="CHEBI:18420"/>
    </ligand>
</feature>
<evidence type="ECO:0000256" key="8">
    <source>
        <dbReference type="ARBA" id="ARBA00050563"/>
    </source>
</evidence>
<evidence type="ECO:0000313" key="13">
    <source>
        <dbReference type="Proteomes" id="UP000095342"/>
    </source>
</evidence>
<dbReference type="GO" id="GO:0005829">
    <property type="term" value="C:cytosol"/>
    <property type="evidence" value="ECO:0007669"/>
    <property type="project" value="TreeGrafter"/>
</dbReference>
<dbReference type="SUPFAM" id="SSF52210">
    <property type="entry name" value="Succinyl-CoA synthetase domains"/>
    <property type="match status" value="1"/>
</dbReference>
<gene>
    <name evidence="10" type="primary">sucC</name>
    <name evidence="12" type="ORF">BJI67_13190</name>
</gene>
<feature type="binding site" evidence="10">
    <location>
        <position position="99"/>
    </location>
    <ligand>
        <name>ATP</name>
        <dbReference type="ChEBI" id="CHEBI:30616"/>
    </ligand>
</feature>
<keyword evidence="13" id="KW-1185">Reference proteome</keyword>
<accession>A0A1D8KAA6</accession>
<proteinExistence type="inferred from homology"/>
<dbReference type="GO" id="GO:0005524">
    <property type="term" value="F:ATP binding"/>
    <property type="evidence" value="ECO:0007669"/>
    <property type="project" value="UniProtKB-UniRule"/>
</dbReference>
<comment type="pathway">
    <text evidence="10">Carbohydrate metabolism; tricarboxylic acid cycle; succinate from succinyl-CoA (ligase route): step 1/1.</text>
</comment>
<dbReference type="FunFam" id="3.40.50.261:FF:000001">
    <property type="entry name" value="Succinate--CoA ligase [ADP-forming] subunit beta"/>
    <property type="match status" value="1"/>
</dbReference>
<dbReference type="InterPro" id="IPR005809">
    <property type="entry name" value="Succ_CoA_ligase-like_bsu"/>
</dbReference>
<dbReference type="InterPro" id="IPR017866">
    <property type="entry name" value="Succ-CoA_synthase_bsu_CS"/>
</dbReference>
<reference evidence="12 13" key="1">
    <citation type="submission" date="2016-09" db="EMBL/GenBank/DDBJ databases">
        <title>Acidihalobacter prosperus V6 (DSM14174).</title>
        <authorList>
            <person name="Khaleque H.N."/>
            <person name="Ramsay J.P."/>
            <person name="Murphy R.J.T."/>
            <person name="Kaksonen A.H."/>
            <person name="Boxall N.J."/>
            <person name="Watkin E.L.J."/>
        </authorList>
    </citation>
    <scope>NUCLEOTIDE SEQUENCE [LARGE SCALE GENOMIC DNA]</scope>
    <source>
        <strain evidence="12 13">V6</strain>
    </source>
</reference>
<feature type="binding site" evidence="10">
    <location>
        <position position="102"/>
    </location>
    <ligand>
        <name>ATP</name>
        <dbReference type="ChEBI" id="CHEBI:30616"/>
    </ligand>
</feature>
<keyword evidence="7 10" id="KW-0460">Magnesium</keyword>
<dbReference type="SUPFAM" id="SSF56059">
    <property type="entry name" value="Glutathione synthetase ATP-binding domain-like"/>
    <property type="match status" value="1"/>
</dbReference>
<evidence type="ECO:0000256" key="2">
    <source>
        <dbReference type="ARBA" id="ARBA00022532"/>
    </source>
</evidence>
<feature type="binding site" evidence="10">
    <location>
        <begin position="53"/>
        <end position="55"/>
    </location>
    <ligand>
        <name>ATP</name>
        <dbReference type="ChEBI" id="CHEBI:30616"/>
    </ligand>
</feature>
<evidence type="ECO:0000256" key="4">
    <source>
        <dbReference type="ARBA" id="ARBA00022723"/>
    </source>
</evidence>
<protein>
    <recommendedName>
        <fullName evidence="10">Succinate--CoA ligase [ADP-forming] subunit beta</fullName>
        <ecNumber evidence="10">6.2.1.5</ecNumber>
    </recommendedName>
    <alternativeName>
        <fullName evidence="10">Succinyl-CoA synthetase subunit beta</fullName>
        <shortName evidence="10">SCS-beta</shortName>
    </alternativeName>
</protein>
<dbReference type="Gene3D" id="3.40.50.261">
    <property type="entry name" value="Succinyl-CoA synthetase domains"/>
    <property type="match status" value="1"/>
</dbReference>
<feature type="binding site" evidence="10">
    <location>
        <position position="264"/>
    </location>
    <ligand>
        <name>substrate</name>
        <note>ligand shared with subunit alpha</note>
    </ligand>
</feature>
<dbReference type="EMBL" id="CP017448">
    <property type="protein sequence ID" value="AOV17884.1"/>
    <property type="molecule type" value="Genomic_DNA"/>
</dbReference>
<dbReference type="GO" id="GO:0006099">
    <property type="term" value="P:tricarboxylic acid cycle"/>
    <property type="evidence" value="ECO:0007669"/>
    <property type="project" value="UniProtKB-UniRule"/>
</dbReference>
<feature type="binding site" evidence="10">
    <location>
        <position position="213"/>
    </location>
    <ligand>
        <name>Mg(2+)</name>
        <dbReference type="ChEBI" id="CHEBI:18420"/>
    </ligand>
</feature>
<dbReference type="GO" id="GO:0006104">
    <property type="term" value="P:succinyl-CoA metabolic process"/>
    <property type="evidence" value="ECO:0007669"/>
    <property type="project" value="TreeGrafter"/>
</dbReference>
<keyword evidence="5 10" id="KW-0547">Nucleotide-binding</keyword>
<dbReference type="AlphaFoldDB" id="A0A1D8KAA6"/>
<dbReference type="GO" id="GO:0004776">
    <property type="term" value="F:succinate-CoA ligase (GDP-forming) activity"/>
    <property type="evidence" value="ECO:0007669"/>
    <property type="project" value="RHEA"/>
</dbReference>
<dbReference type="NCBIfam" id="TIGR01016">
    <property type="entry name" value="sucCoAbeta"/>
    <property type="match status" value="1"/>
</dbReference>
<evidence type="ECO:0000259" key="11">
    <source>
        <dbReference type="PROSITE" id="PS50975"/>
    </source>
</evidence>
<feature type="binding site" evidence="10">
    <location>
        <begin position="321"/>
        <end position="323"/>
    </location>
    <ligand>
        <name>substrate</name>
        <note>ligand shared with subunit alpha</note>
    </ligand>
</feature>
<evidence type="ECO:0000256" key="9">
    <source>
        <dbReference type="ARBA" id="ARBA00052891"/>
    </source>
</evidence>
<dbReference type="InterPro" id="IPR013650">
    <property type="entry name" value="ATP-grasp_succ-CoA_synth-type"/>
</dbReference>
<dbReference type="InterPro" id="IPR016102">
    <property type="entry name" value="Succinyl-CoA_synth-like"/>
</dbReference>
<evidence type="ECO:0000256" key="5">
    <source>
        <dbReference type="ARBA" id="ARBA00022741"/>
    </source>
</evidence>
<dbReference type="GO" id="GO:0042709">
    <property type="term" value="C:succinate-CoA ligase complex"/>
    <property type="evidence" value="ECO:0007669"/>
    <property type="project" value="UniProtKB-ARBA"/>
</dbReference>
<comment type="catalytic activity">
    <reaction evidence="8">
        <text>succinate + ATP + CoA = succinyl-CoA + ADP + phosphate</text>
        <dbReference type="Rhea" id="RHEA:17661"/>
        <dbReference type="ChEBI" id="CHEBI:30031"/>
        <dbReference type="ChEBI" id="CHEBI:30616"/>
        <dbReference type="ChEBI" id="CHEBI:43474"/>
        <dbReference type="ChEBI" id="CHEBI:57287"/>
        <dbReference type="ChEBI" id="CHEBI:57292"/>
        <dbReference type="ChEBI" id="CHEBI:456216"/>
        <dbReference type="EC" id="6.2.1.5"/>
    </reaction>
    <physiologicalReaction direction="right-to-left" evidence="8">
        <dbReference type="Rhea" id="RHEA:17663"/>
    </physiologicalReaction>
</comment>
<dbReference type="InterPro" id="IPR013815">
    <property type="entry name" value="ATP_grasp_subdomain_1"/>
</dbReference>
<evidence type="ECO:0000256" key="6">
    <source>
        <dbReference type="ARBA" id="ARBA00022840"/>
    </source>
</evidence>
<comment type="function">
    <text evidence="10">Succinyl-CoA synthetase functions in the citric acid cycle (TCA), coupling the hydrolysis of succinyl-CoA to the synthesis of either ATP or GTP and thus represents the only step of substrate-level phosphorylation in the TCA. The beta subunit provides nucleotide specificity of the enzyme and binds the substrate succinate, while the binding sites for coenzyme A and phosphate are found in the alpha subunit.</text>
</comment>
<dbReference type="RefSeq" id="WP_070073414.1">
    <property type="nucleotide sequence ID" value="NZ_CP017448.1"/>
</dbReference>
<name>A0A1D8KAA6_9GAMM</name>
<dbReference type="HAMAP" id="MF_00558">
    <property type="entry name" value="Succ_CoA_beta"/>
    <property type="match status" value="1"/>
</dbReference>
<feature type="binding site" evidence="10">
    <location>
        <position position="46"/>
    </location>
    <ligand>
        <name>ATP</name>
        <dbReference type="ChEBI" id="CHEBI:30616"/>
    </ligand>
</feature>
<dbReference type="FunFam" id="3.30.470.20:FF:000002">
    <property type="entry name" value="Succinate--CoA ligase [ADP-forming] subunit beta"/>
    <property type="match status" value="1"/>
</dbReference>
<feature type="binding site" evidence="10">
    <location>
        <position position="107"/>
    </location>
    <ligand>
        <name>ATP</name>
        <dbReference type="ChEBI" id="CHEBI:30616"/>
    </ligand>
</feature>
<dbReference type="PANTHER" id="PTHR11815:SF10">
    <property type="entry name" value="SUCCINATE--COA LIGASE [GDP-FORMING] SUBUNIT BETA, MITOCHONDRIAL"/>
    <property type="match status" value="1"/>
</dbReference>
<dbReference type="Pfam" id="PF00549">
    <property type="entry name" value="Ligase_CoA"/>
    <property type="match status" value="1"/>
</dbReference>
<dbReference type="NCBIfam" id="NF001913">
    <property type="entry name" value="PRK00696.1"/>
    <property type="match status" value="1"/>
</dbReference>
<keyword evidence="3 10" id="KW-0436">Ligase</keyword>
<comment type="catalytic activity">
    <reaction evidence="9">
        <text>GTP + succinate + CoA = succinyl-CoA + GDP + phosphate</text>
        <dbReference type="Rhea" id="RHEA:22120"/>
        <dbReference type="ChEBI" id="CHEBI:30031"/>
        <dbReference type="ChEBI" id="CHEBI:37565"/>
        <dbReference type="ChEBI" id="CHEBI:43474"/>
        <dbReference type="ChEBI" id="CHEBI:57287"/>
        <dbReference type="ChEBI" id="CHEBI:57292"/>
        <dbReference type="ChEBI" id="CHEBI:58189"/>
    </reaction>
    <physiologicalReaction direction="right-to-left" evidence="9">
        <dbReference type="Rhea" id="RHEA:22122"/>
    </physiologicalReaction>
</comment>
<evidence type="ECO:0000313" key="12">
    <source>
        <dbReference type="EMBL" id="AOV17884.1"/>
    </source>
</evidence>
<dbReference type="FunFam" id="3.30.1490.20:FF:000002">
    <property type="entry name" value="Succinate--CoA ligase [ADP-forming] subunit beta"/>
    <property type="match status" value="1"/>
</dbReference>
<dbReference type="GO" id="GO:0004775">
    <property type="term" value="F:succinate-CoA ligase (ADP-forming) activity"/>
    <property type="evidence" value="ECO:0007669"/>
    <property type="project" value="UniProtKB-UniRule"/>
</dbReference>
<comment type="subunit">
    <text evidence="10">Heterotetramer of two alpha and two beta subunits.</text>
</comment>
<dbReference type="Pfam" id="PF08442">
    <property type="entry name" value="ATP-grasp_2"/>
    <property type="match status" value="1"/>
</dbReference>
<evidence type="ECO:0000256" key="3">
    <source>
        <dbReference type="ARBA" id="ARBA00022598"/>
    </source>
</evidence>
<keyword evidence="2 10" id="KW-0816">Tricarboxylic acid cycle</keyword>
<keyword evidence="6 10" id="KW-0067">ATP-binding</keyword>
<evidence type="ECO:0000256" key="10">
    <source>
        <dbReference type="HAMAP-Rule" id="MF_00558"/>
    </source>
</evidence>
<dbReference type="PANTHER" id="PTHR11815">
    <property type="entry name" value="SUCCINYL-COA SYNTHETASE BETA CHAIN"/>
    <property type="match status" value="1"/>
</dbReference>
<comment type="cofactor">
    <cofactor evidence="10">
        <name>Mg(2+)</name>
        <dbReference type="ChEBI" id="CHEBI:18420"/>
    </cofactor>
    <text evidence="10">Binds 1 Mg(2+) ion per subunit.</text>
</comment>
<dbReference type="Gene3D" id="3.30.1490.20">
    <property type="entry name" value="ATP-grasp fold, A domain"/>
    <property type="match status" value="1"/>
</dbReference>